<dbReference type="PRINTS" id="PR00455">
    <property type="entry name" value="HTHTETR"/>
</dbReference>
<dbReference type="SUPFAM" id="SSF48498">
    <property type="entry name" value="Tetracyclin repressor-like, C-terminal domain"/>
    <property type="match status" value="1"/>
</dbReference>
<evidence type="ECO:0000313" key="7">
    <source>
        <dbReference type="Proteomes" id="UP000741360"/>
    </source>
</evidence>
<proteinExistence type="predicted"/>
<dbReference type="AlphaFoldDB" id="A0A932M286"/>
<protein>
    <submittedName>
        <fullName evidence="6">TetR/AcrR family transcriptional regulator</fullName>
    </submittedName>
</protein>
<dbReference type="InterPro" id="IPR009057">
    <property type="entry name" value="Homeodomain-like_sf"/>
</dbReference>
<gene>
    <name evidence="6" type="ORF">HYY65_14675</name>
</gene>
<keyword evidence="1" id="KW-0805">Transcription regulation</keyword>
<organism evidence="6 7">
    <name type="scientific">Tectimicrobiota bacterium</name>
    <dbReference type="NCBI Taxonomy" id="2528274"/>
    <lineage>
        <taxon>Bacteria</taxon>
        <taxon>Pseudomonadati</taxon>
        <taxon>Nitrospinota/Tectimicrobiota group</taxon>
        <taxon>Candidatus Tectimicrobiota</taxon>
    </lineage>
</organism>
<accession>A0A932M286</accession>
<dbReference type="EMBL" id="JACPSX010000283">
    <property type="protein sequence ID" value="MBI3016270.1"/>
    <property type="molecule type" value="Genomic_DNA"/>
</dbReference>
<keyword evidence="3" id="KW-0804">Transcription</keyword>
<dbReference type="SUPFAM" id="SSF46689">
    <property type="entry name" value="Homeodomain-like"/>
    <property type="match status" value="1"/>
</dbReference>
<keyword evidence="2 4" id="KW-0238">DNA-binding</keyword>
<evidence type="ECO:0000256" key="4">
    <source>
        <dbReference type="PROSITE-ProRule" id="PRU00335"/>
    </source>
</evidence>
<dbReference type="Pfam" id="PF16925">
    <property type="entry name" value="TetR_C_13"/>
    <property type="match status" value="1"/>
</dbReference>
<feature type="domain" description="HTH tetR-type" evidence="5">
    <location>
        <begin position="7"/>
        <end position="67"/>
    </location>
</feature>
<dbReference type="Pfam" id="PF00440">
    <property type="entry name" value="TetR_N"/>
    <property type="match status" value="1"/>
</dbReference>
<dbReference type="InterPro" id="IPR036271">
    <property type="entry name" value="Tet_transcr_reg_TetR-rel_C_sf"/>
</dbReference>
<evidence type="ECO:0000259" key="5">
    <source>
        <dbReference type="PROSITE" id="PS50977"/>
    </source>
</evidence>
<feature type="DNA-binding region" description="H-T-H motif" evidence="4">
    <location>
        <begin position="30"/>
        <end position="49"/>
    </location>
</feature>
<dbReference type="PANTHER" id="PTHR47506:SF3">
    <property type="entry name" value="HTH-TYPE TRANSCRIPTIONAL REGULATOR LMRA"/>
    <property type="match status" value="1"/>
</dbReference>
<evidence type="ECO:0000256" key="2">
    <source>
        <dbReference type="ARBA" id="ARBA00023125"/>
    </source>
</evidence>
<dbReference type="Gene3D" id="1.10.357.10">
    <property type="entry name" value="Tetracycline Repressor, domain 2"/>
    <property type="match status" value="1"/>
</dbReference>
<dbReference type="GO" id="GO:0003677">
    <property type="term" value="F:DNA binding"/>
    <property type="evidence" value="ECO:0007669"/>
    <property type="project" value="UniProtKB-UniRule"/>
</dbReference>
<reference evidence="6" key="1">
    <citation type="submission" date="2020-07" db="EMBL/GenBank/DDBJ databases">
        <title>Huge and variable diversity of episymbiotic CPR bacteria and DPANN archaea in groundwater ecosystems.</title>
        <authorList>
            <person name="He C.Y."/>
            <person name="Keren R."/>
            <person name="Whittaker M."/>
            <person name="Farag I.F."/>
            <person name="Doudna J."/>
            <person name="Cate J.H.D."/>
            <person name="Banfield J.F."/>
        </authorList>
    </citation>
    <scope>NUCLEOTIDE SEQUENCE</scope>
    <source>
        <strain evidence="6">NC_groundwater_717_Ag_S-0.2um_59_8</strain>
    </source>
</reference>
<comment type="caution">
    <text evidence="6">The sequence shown here is derived from an EMBL/GenBank/DDBJ whole genome shotgun (WGS) entry which is preliminary data.</text>
</comment>
<dbReference type="Proteomes" id="UP000741360">
    <property type="component" value="Unassembled WGS sequence"/>
</dbReference>
<dbReference type="PROSITE" id="PS50977">
    <property type="entry name" value="HTH_TETR_2"/>
    <property type="match status" value="1"/>
</dbReference>
<evidence type="ECO:0000256" key="1">
    <source>
        <dbReference type="ARBA" id="ARBA00023015"/>
    </source>
</evidence>
<dbReference type="InterPro" id="IPR011075">
    <property type="entry name" value="TetR_C"/>
</dbReference>
<name>A0A932M286_UNCTE</name>
<evidence type="ECO:0000313" key="6">
    <source>
        <dbReference type="EMBL" id="MBI3016270.1"/>
    </source>
</evidence>
<dbReference type="InterPro" id="IPR001647">
    <property type="entry name" value="HTH_TetR"/>
</dbReference>
<evidence type="ECO:0000256" key="3">
    <source>
        <dbReference type="ARBA" id="ARBA00023163"/>
    </source>
</evidence>
<dbReference type="PANTHER" id="PTHR47506">
    <property type="entry name" value="TRANSCRIPTIONAL REGULATORY PROTEIN"/>
    <property type="match status" value="1"/>
</dbReference>
<sequence>MRQSKGVLTKEKILLEATRLVQRKGFEGTSICDLMEATGLKKGSLYFHFSDKNELTYAVLEKARTEFLEFLDSSLTGRTAGESLDNFFKKVLGKHRSTKFVGGCIFGNSALEMSDKDKQVAVFIDRVFGEWIERVRVAVRSAQSSGQIRCDLSAEAMARHIVMTIEGGIMLARLEKSEKPLKDCLNSLRTLIELEK</sequence>